<evidence type="ECO:0000259" key="1">
    <source>
        <dbReference type="Pfam" id="PF18013"/>
    </source>
</evidence>
<organism evidence="2">
    <name type="scientific">bioreactor metagenome</name>
    <dbReference type="NCBI Taxonomy" id="1076179"/>
    <lineage>
        <taxon>unclassified sequences</taxon>
        <taxon>metagenomes</taxon>
        <taxon>ecological metagenomes</taxon>
    </lineage>
</organism>
<sequence length="592" mass="63640">MWGQLISAETPDSVSAYAYNGEGLRVSKSVTENEETTETAYLYEYSKVVLELDENGDETAHNVYGNNTLISRTTGDGTLCYLYNGHGDVVQLADALGAIVMTYDYDAFGVVTTATGSISNSYLYSGYQYDGETGMYYLNARYYDPVVARFVSADSYLGEVNDPLSLNLYTYCSSNPLIYTDPTGHWQQGDEKLSQPQQDLIRAATAEWEAAAAIGNKTAMDAANKAAIAVRNGANAALIDLAGASGASNVSFDAKSRTASVTVNGITQSFKIDNGTDGTYAVINGHIILNNEDFDNQFSGQIGLSPYSSSVNTKVTAESVSSAVTTKQYGLPMVTVEGSVANSFHKSTSDVNGNSGTNNGSNGANAGGAIVDAYINNLINDTSLGLSETKKETMIVMASTLLNEGFEPAFVAGILANILSEGTAGSFESSAYRDSDQEPAYLKYMDENYSYRSDFSGKNISEVGVAKTLEVLRELEAGGYQGKFGLGCVQWTGSRTMGLVECYIAVCGKEGYPTKEQCYQAESLYIAQELLGRYNYVYQNWLSSNSDVNTEFAAESAGEIVCKQYEVPYQYSQKAITRGADAISIFNVMVGK</sequence>
<dbReference type="InterPro" id="IPR041219">
    <property type="entry name" value="Phage_lysozyme2"/>
</dbReference>
<dbReference type="InterPro" id="IPR022385">
    <property type="entry name" value="Rhs_assc_core"/>
</dbReference>
<feature type="domain" description="Phage tail lysozyme" evidence="1">
    <location>
        <begin position="397"/>
        <end position="589"/>
    </location>
</feature>
<dbReference type="Gene3D" id="1.10.530.10">
    <property type="match status" value="1"/>
</dbReference>
<name>A0A644Z7G2_9ZZZZ</name>
<dbReference type="AlphaFoldDB" id="A0A644Z7G2"/>
<dbReference type="Gene3D" id="2.180.10.10">
    <property type="entry name" value="RHS repeat-associated core"/>
    <property type="match status" value="1"/>
</dbReference>
<dbReference type="NCBIfam" id="TIGR03696">
    <property type="entry name" value="Rhs_assc_core"/>
    <property type="match status" value="1"/>
</dbReference>
<evidence type="ECO:0000313" key="2">
    <source>
        <dbReference type="EMBL" id="MPM36752.1"/>
    </source>
</evidence>
<dbReference type="PANTHER" id="PTHR32305">
    <property type="match status" value="1"/>
</dbReference>
<protein>
    <recommendedName>
        <fullName evidence="1">Phage tail lysozyme domain-containing protein</fullName>
    </recommendedName>
</protein>
<reference evidence="2" key="1">
    <citation type="submission" date="2019-08" db="EMBL/GenBank/DDBJ databases">
        <authorList>
            <person name="Kucharzyk K."/>
            <person name="Murdoch R.W."/>
            <person name="Higgins S."/>
            <person name="Loffler F."/>
        </authorList>
    </citation>
    <scope>NUCLEOTIDE SEQUENCE</scope>
</reference>
<proteinExistence type="predicted"/>
<accession>A0A644Z7G2</accession>
<gene>
    <name evidence="2" type="ORF">SDC9_83354</name>
</gene>
<dbReference type="InterPro" id="IPR050708">
    <property type="entry name" value="T6SS_VgrG/RHS"/>
</dbReference>
<dbReference type="EMBL" id="VSSQ01007708">
    <property type="protein sequence ID" value="MPM36752.1"/>
    <property type="molecule type" value="Genomic_DNA"/>
</dbReference>
<dbReference type="Pfam" id="PF18013">
    <property type="entry name" value="Phage_lysozyme2"/>
    <property type="match status" value="1"/>
</dbReference>
<dbReference type="PANTHER" id="PTHR32305:SF17">
    <property type="entry name" value="TRNA NUCLEASE WAPA"/>
    <property type="match status" value="1"/>
</dbReference>
<comment type="caution">
    <text evidence="2">The sequence shown here is derived from an EMBL/GenBank/DDBJ whole genome shotgun (WGS) entry which is preliminary data.</text>
</comment>